<sequence>MATVLHVLTAVALGLMLFGKRWKTTDRNVAKTARVVSSETKSDESENECDRGRKREAEHVPDFQQLYFKLHNLERHVDIIGPARETLVTLLREANLRAKRRKRRGSSILSTGAYDPTALEEVLMRQHEKVMDQWQDYLARRARGQGPELFGTRQEAERWLRRMAPIKYVDGAWLGYAHRLGVTTPFALRRGGESSVVGGVLGILTEELGDGHVERNHVFLYQKLLRSVIGGTDGSNGHVLSLPPAADSLEFVERAGELEMDDPQVWKAATAQLLISLFPDDFMPEILGFNLQYEPVTLQTLVAMRELEELGIDARYFRLHACIDNADTGHAAMALAIVVSYLEVVREMAGGRGEEGKTAVQEAWRRIQAGYVLSQELSHGVDGQVGEAAEGDDEDDCHLTEDEASVIQILRLKSRVGQRFHCTSRVRIGRKLLVDWLSPELWRSKRQQVDLLDALAAAKPWIYKGDSDRSLLIRELSWRGKMFGAFTDREVQIVKDWIDSLARGEQGRRLTDEDWDSSVRNMHQALRYPSPVPSPASRVESFQMRDLKGLCLSIEPKSQDDMLSLWFAHPCLLQNCLSIPYRTMTPLAGYICRILRAEQGSIAPSDFHTGSEGPAQRFGLIDLGLEIVQRRGGGSIPPTCLEDVFQLATQESSGGASTGDRCSSTAVDFARAMLQWAMQPVACSGLLLGLSRAFVDLEFLVSVTEGLLSVEGQKALEHLVSCKLNLLDLCLREIQSDGAILAAYHLGYDRGWAEIEKLLSEDS</sequence>
<protein>
    <submittedName>
        <fullName evidence="2">Uncharacterized protein</fullName>
    </submittedName>
</protein>
<dbReference type="Pfam" id="PF14518">
    <property type="entry name" value="Haem_oxygenas_2"/>
    <property type="match status" value="1"/>
</dbReference>
<evidence type="ECO:0000256" key="1">
    <source>
        <dbReference type="SAM" id="MobiDB-lite"/>
    </source>
</evidence>
<evidence type="ECO:0000313" key="3">
    <source>
        <dbReference type="Proteomes" id="UP001391051"/>
    </source>
</evidence>
<keyword evidence="3" id="KW-1185">Reference proteome</keyword>
<feature type="region of interest" description="Disordered" evidence="1">
    <location>
        <begin position="33"/>
        <end position="56"/>
    </location>
</feature>
<comment type="caution">
    <text evidence="2">The sequence shown here is derived from an EMBL/GenBank/DDBJ whole genome shotgun (WGS) entry which is preliminary data.</text>
</comment>
<reference evidence="2 3" key="1">
    <citation type="submission" date="2023-01" db="EMBL/GenBank/DDBJ databases">
        <title>Analysis of 21 Apiospora genomes using comparative genomics revels a genus with tremendous synthesis potential of carbohydrate active enzymes and secondary metabolites.</title>
        <authorList>
            <person name="Sorensen T."/>
        </authorList>
    </citation>
    <scope>NUCLEOTIDE SEQUENCE [LARGE SCALE GENOMIC DNA]</scope>
    <source>
        <strain evidence="2 3">CBS 24483</strain>
    </source>
</reference>
<evidence type="ECO:0000313" key="2">
    <source>
        <dbReference type="EMBL" id="KAK7937655.1"/>
    </source>
</evidence>
<feature type="compositionally biased region" description="Basic and acidic residues" evidence="1">
    <location>
        <begin position="40"/>
        <end position="56"/>
    </location>
</feature>
<dbReference type="Proteomes" id="UP001391051">
    <property type="component" value="Unassembled WGS sequence"/>
</dbReference>
<name>A0ABR1PT79_9PEZI</name>
<dbReference type="SMART" id="SM01236">
    <property type="entry name" value="Haem_oxygenase_2"/>
    <property type="match status" value="1"/>
</dbReference>
<accession>A0ABR1PT79</accession>
<proteinExistence type="predicted"/>
<dbReference type="EMBL" id="JAQQWE010000010">
    <property type="protein sequence ID" value="KAK7937655.1"/>
    <property type="molecule type" value="Genomic_DNA"/>
</dbReference>
<organism evidence="2 3">
    <name type="scientific">Apiospora aurea</name>
    <dbReference type="NCBI Taxonomy" id="335848"/>
    <lineage>
        <taxon>Eukaryota</taxon>
        <taxon>Fungi</taxon>
        <taxon>Dikarya</taxon>
        <taxon>Ascomycota</taxon>
        <taxon>Pezizomycotina</taxon>
        <taxon>Sordariomycetes</taxon>
        <taxon>Xylariomycetidae</taxon>
        <taxon>Amphisphaeriales</taxon>
        <taxon>Apiosporaceae</taxon>
        <taxon>Apiospora</taxon>
    </lineage>
</organism>
<dbReference type="RefSeq" id="XP_066692983.1">
    <property type="nucleotide sequence ID" value="XM_066850745.1"/>
</dbReference>
<dbReference type="GeneID" id="92083807"/>
<gene>
    <name evidence="2" type="ORF">PG986_014523</name>
</gene>